<feature type="region of interest" description="Disordered" evidence="1">
    <location>
        <begin position="93"/>
        <end position="131"/>
    </location>
</feature>
<organism evidence="2 3">
    <name type="scientific">Streptomyces avermitilis</name>
    <dbReference type="NCBI Taxonomy" id="33903"/>
    <lineage>
        <taxon>Bacteria</taxon>
        <taxon>Bacillati</taxon>
        <taxon>Actinomycetota</taxon>
        <taxon>Actinomycetes</taxon>
        <taxon>Kitasatosporales</taxon>
        <taxon>Streptomycetaceae</taxon>
        <taxon>Streptomyces</taxon>
    </lineage>
</organism>
<proteinExistence type="predicted"/>
<feature type="compositionally biased region" description="Basic and acidic residues" evidence="1">
    <location>
        <begin position="1"/>
        <end position="23"/>
    </location>
</feature>
<sequence>MRAVARSDTRTADTRPAVREKPGCGRSRGRPPDIAHPYDSPALVSSLTQWWRRREPPVRTIPPEASAMNRRPRRAAHVFVSTLAAGALLTTAGCSEDGNSRGSSEAVSSPSAELSASPLVKESPAASTAPALTTEQAQTALLTNTDLGSEWTQSKAAESWRATMVKGKTNLAECQKLLDALVSGELLGDPSGSRAVTGFADSDNDAQMRYEVAAYDHAALDKSFDWLKSVPVTCDQFTATDTPVGTQTVQVVETSLPSAGDDRQGLQMTATGALEGTPFTLTMDIAAVRVGDNAISLTNGGLGGADSDSTSQAVQLGAQRLTDVLAGKTPAEQPPGQQD</sequence>
<reference evidence="2 3" key="1">
    <citation type="submission" date="2019-04" db="EMBL/GenBank/DDBJ databases">
        <title>Draft genome sequences of Streptomyces avermitilis NBRC 14893.</title>
        <authorList>
            <person name="Komaki H."/>
            <person name="Tamura T."/>
            <person name="Hosoyama A."/>
        </authorList>
    </citation>
    <scope>NUCLEOTIDE SEQUENCE [LARGE SCALE GENOMIC DNA]</scope>
    <source>
        <strain evidence="2 3">NBRC 14893</strain>
    </source>
</reference>
<comment type="caution">
    <text evidence="2">The sequence shown here is derived from an EMBL/GenBank/DDBJ whole genome shotgun (WGS) entry which is preliminary data.</text>
</comment>
<dbReference type="Proteomes" id="UP000302139">
    <property type="component" value="Unassembled WGS sequence"/>
</dbReference>
<accession>A0A4D4LR92</accession>
<evidence type="ECO:0000256" key="1">
    <source>
        <dbReference type="SAM" id="MobiDB-lite"/>
    </source>
</evidence>
<keyword evidence="2" id="KW-0449">Lipoprotein</keyword>
<name>A0A4D4LR92_STRAX</name>
<gene>
    <name evidence="2" type="ORF">SAV14893_000900</name>
</gene>
<protein>
    <submittedName>
        <fullName evidence="2">Lipoprotein</fullName>
    </submittedName>
</protein>
<evidence type="ECO:0000313" key="2">
    <source>
        <dbReference type="EMBL" id="GDY60697.1"/>
    </source>
</evidence>
<feature type="region of interest" description="Disordered" evidence="1">
    <location>
        <begin position="1"/>
        <end position="40"/>
    </location>
</feature>
<dbReference type="EMBL" id="BJHX01000001">
    <property type="protein sequence ID" value="GDY60697.1"/>
    <property type="molecule type" value="Genomic_DNA"/>
</dbReference>
<dbReference type="AlphaFoldDB" id="A0A4D4LR92"/>
<evidence type="ECO:0000313" key="3">
    <source>
        <dbReference type="Proteomes" id="UP000302139"/>
    </source>
</evidence>
<feature type="region of interest" description="Disordered" evidence="1">
    <location>
        <begin position="302"/>
        <end position="339"/>
    </location>
</feature>
<feature type="compositionally biased region" description="Low complexity" evidence="1">
    <location>
        <begin position="103"/>
        <end position="131"/>
    </location>
</feature>